<protein>
    <recommendedName>
        <fullName evidence="1">Chromosomal replication initiator DnaA C-terminal domain-containing protein</fullName>
    </recommendedName>
</protein>
<dbReference type="Proteomes" id="UP000324611">
    <property type="component" value="Unassembled WGS sequence"/>
</dbReference>
<comment type="caution">
    <text evidence="2">The sequence shown here is derived from an EMBL/GenBank/DDBJ whole genome shotgun (WGS) entry which is preliminary data.</text>
</comment>
<sequence>MIRQRTIPKRLPQKTKQTIDHYVRWFIQEQFNLEWHDVVGPCRKTELVAARYCYAFLMRLYAGESVLKIGHNINRHYATIIHGTAQVRAWLDINDPLVTPIIEKFQKNVQYLTV</sequence>
<name>A0A5B2W5M7_9BACT</name>
<organism evidence="2 3">
    <name type="scientific">Chitinophaga agrisoli</name>
    <dbReference type="NCBI Taxonomy" id="2607653"/>
    <lineage>
        <taxon>Bacteria</taxon>
        <taxon>Pseudomonadati</taxon>
        <taxon>Bacteroidota</taxon>
        <taxon>Chitinophagia</taxon>
        <taxon>Chitinophagales</taxon>
        <taxon>Chitinophagaceae</taxon>
        <taxon>Chitinophaga</taxon>
    </lineage>
</organism>
<proteinExistence type="predicted"/>
<dbReference type="InterPro" id="IPR013159">
    <property type="entry name" value="DnaA_C"/>
</dbReference>
<keyword evidence="3" id="KW-1185">Reference proteome</keyword>
<dbReference type="InterPro" id="IPR010921">
    <property type="entry name" value="Trp_repressor/repl_initiator"/>
</dbReference>
<gene>
    <name evidence="2" type="ORF">F0L74_06050</name>
</gene>
<evidence type="ECO:0000259" key="1">
    <source>
        <dbReference type="SMART" id="SM00760"/>
    </source>
</evidence>
<evidence type="ECO:0000313" key="2">
    <source>
        <dbReference type="EMBL" id="KAA2245519.1"/>
    </source>
</evidence>
<dbReference type="Gene3D" id="1.10.1750.10">
    <property type="match status" value="1"/>
</dbReference>
<dbReference type="SMART" id="SM00760">
    <property type="entry name" value="Bac_DnaA_C"/>
    <property type="match status" value="1"/>
</dbReference>
<dbReference type="AlphaFoldDB" id="A0A5B2W5M7"/>
<dbReference type="RefSeq" id="WP_149836909.1">
    <property type="nucleotide sequence ID" value="NZ_VUOC01000001.1"/>
</dbReference>
<dbReference type="GO" id="GO:0006275">
    <property type="term" value="P:regulation of DNA replication"/>
    <property type="evidence" value="ECO:0007669"/>
    <property type="project" value="InterPro"/>
</dbReference>
<dbReference type="GO" id="GO:0006270">
    <property type="term" value="P:DNA replication initiation"/>
    <property type="evidence" value="ECO:0007669"/>
    <property type="project" value="InterPro"/>
</dbReference>
<dbReference type="GO" id="GO:0043565">
    <property type="term" value="F:sequence-specific DNA binding"/>
    <property type="evidence" value="ECO:0007669"/>
    <property type="project" value="InterPro"/>
</dbReference>
<reference evidence="2 3" key="2">
    <citation type="submission" date="2019-09" db="EMBL/GenBank/DDBJ databases">
        <authorList>
            <person name="Jin C."/>
        </authorList>
    </citation>
    <scope>NUCLEOTIDE SEQUENCE [LARGE SCALE GENOMIC DNA]</scope>
    <source>
        <strain evidence="2 3">BN140078</strain>
    </source>
</reference>
<dbReference type="GO" id="GO:0005524">
    <property type="term" value="F:ATP binding"/>
    <property type="evidence" value="ECO:0007669"/>
    <property type="project" value="InterPro"/>
</dbReference>
<dbReference type="Pfam" id="PF08299">
    <property type="entry name" value="Bac_DnaA_C"/>
    <property type="match status" value="1"/>
</dbReference>
<reference evidence="2 3" key="1">
    <citation type="submission" date="2019-09" db="EMBL/GenBank/DDBJ databases">
        <title>Chitinophaga ginsengihumi sp. nov., isolated from soil of ginseng rhizosphere.</title>
        <authorList>
            <person name="Lee J."/>
        </authorList>
    </citation>
    <scope>NUCLEOTIDE SEQUENCE [LARGE SCALE GENOMIC DNA]</scope>
    <source>
        <strain evidence="2 3">BN140078</strain>
    </source>
</reference>
<dbReference type="SUPFAM" id="SSF48295">
    <property type="entry name" value="TrpR-like"/>
    <property type="match status" value="1"/>
</dbReference>
<accession>A0A5B2W5M7</accession>
<evidence type="ECO:0000313" key="3">
    <source>
        <dbReference type="Proteomes" id="UP000324611"/>
    </source>
</evidence>
<dbReference type="EMBL" id="VUOC01000001">
    <property type="protein sequence ID" value="KAA2245519.1"/>
    <property type="molecule type" value="Genomic_DNA"/>
</dbReference>
<feature type="domain" description="Chromosomal replication initiator DnaA C-terminal" evidence="1">
    <location>
        <begin position="18"/>
        <end position="87"/>
    </location>
</feature>